<evidence type="ECO:0000313" key="3">
    <source>
        <dbReference type="EMBL" id="MBE7700291.1"/>
    </source>
</evidence>
<evidence type="ECO:0000259" key="2">
    <source>
        <dbReference type="Pfam" id="PF10708"/>
    </source>
</evidence>
<dbReference type="AlphaFoldDB" id="A0A9D5UA44"/>
<organism evidence="3 4">
    <name type="scientific">Oerskovia douganii</name>
    <dbReference type="NCBI Taxonomy" id="2762210"/>
    <lineage>
        <taxon>Bacteria</taxon>
        <taxon>Bacillati</taxon>
        <taxon>Actinomycetota</taxon>
        <taxon>Actinomycetes</taxon>
        <taxon>Micrococcales</taxon>
        <taxon>Cellulomonadaceae</taxon>
        <taxon>Oerskovia</taxon>
    </lineage>
</organism>
<dbReference type="EMBL" id="JACSPN010000008">
    <property type="protein sequence ID" value="MBE7700291.1"/>
    <property type="molecule type" value="Genomic_DNA"/>
</dbReference>
<protein>
    <submittedName>
        <fullName evidence="3">DUF2510 domain-containing protein</fullName>
    </submittedName>
</protein>
<evidence type="ECO:0000313" key="4">
    <source>
        <dbReference type="Proteomes" id="UP000822993"/>
    </source>
</evidence>
<keyword evidence="1" id="KW-1133">Transmembrane helix</keyword>
<keyword evidence="1" id="KW-0812">Transmembrane</keyword>
<dbReference type="InterPro" id="IPR018929">
    <property type="entry name" value="DUF2510"/>
</dbReference>
<dbReference type="Pfam" id="PF10708">
    <property type="entry name" value="DUF2510"/>
    <property type="match status" value="1"/>
</dbReference>
<comment type="caution">
    <text evidence="3">The sequence shown here is derived from an EMBL/GenBank/DDBJ whole genome shotgun (WGS) entry which is preliminary data.</text>
</comment>
<name>A0A9D5UA44_9CELL</name>
<accession>A0A9D5UA44</accession>
<feature type="domain" description="DUF2510" evidence="2">
    <location>
        <begin position="5"/>
        <end position="37"/>
    </location>
</feature>
<keyword evidence="4" id="KW-1185">Reference proteome</keyword>
<reference evidence="3 4" key="1">
    <citation type="submission" date="2020-08" db="EMBL/GenBank/DDBJ databases">
        <title>A Genomic Blueprint of the Chicken Gut Microbiome.</title>
        <authorList>
            <person name="Gilroy R."/>
            <person name="Ravi A."/>
            <person name="Getino M."/>
            <person name="Pursley I."/>
            <person name="Horton D.L."/>
            <person name="Alikhan N.-F."/>
            <person name="Baker D."/>
            <person name="Gharbi K."/>
            <person name="Hall N."/>
            <person name="Watson M."/>
            <person name="Adriaenssens E.M."/>
            <person name="Foster-Nyarko E."/>
            <person name="Jarju S."/>
            <person name="Secka A."/>
            <person name="Antonio M."/>
            <person name="Oren A."/>
            <person name="Chaudhuri R."/>
            <person name="La Ragione R.M."/>
            <person name="Hildebrand F."/>
            <person name="Pallen M.J."/>
        </authorList>
    </citation>
    <scope>NUCLEOTIDE SEQUENCE [LARGE SCALE GENOMIC DNA]</scope>
    <source>
        <strain evidence="3 4">Sa1BUA8</strain>
    </source>
</reference>
<dbReference type="RefSeq" id="WP_193719573.1">
    <property type="nucleotide sequence ID" value="NZ_JACSPN010000008.1"/>
</dbReference>
<feature type="transmembrane region" description="Helical" evidence="1">
    <location>
        <begin position="49"/>
        <end position="78"/>
    </location>
</feature>
<keyword evidence="1" id="KW-0472">Membrane</keyword>
<gene>
    <name evidence="3" type="ORF">H9623_08240</name>
</gene>
<dbReference type="Proteomes" id="UP000822993">
    <property type="component" value="Unassembled WGS sequence"/>
</dbReference>
<sequence>MTHQPGWYPDPYDPRLVRWFDGQQWTQHSRAVQTSVPSPSPRKLSTVSIVLIVVGAILLLCVIVAMILGVVALVAFFANIAQGVVCGESPHYCT</sequence>
<evidence type="ECO:0000256" key="1">
    <source>
        <dbReference type="SAM" id="Phobius"/>
    </source>
</evidence>
<proteinExistence type="predicted"/>